<dbReference type="Proteomes" id="UP001501734">
    <property type="component" value="Unassembled WGS sequence"/>
</dbReference>
<dbReference type="RefSeq" id="WP_344909820.1">
    <property type="nucleotide sequence ID" value="NZ_BAABDL010000017.1"/>
</dbReference>
<gene>
    <name evidence="9" type="ORF">GCM10022410_04060</name>
</gene>
<comment type="function">
    <text evidence="1">Needed for flagellar regrowth and assembly.</text>
</comment>
<evidence type="ECO:0000256" key="4">
    <source>
        <dbReference type="ARBA" id="ARBA00022795"/>
    </source>
</evidence>
<comment type="similarity">
    <text evidence="2">Belongs to the FliH family.</text>
</comment>
<reference evidence="10" key="1">
    <citation type="journal article" date="2019" name="Int. J. Syst. Evol. Microbiol.">
        <title>The Global Catalogue of Microorganisms (GCM) 10K type strain sequencing project: providing services to taxonomists for standard genome sequencing and annotation.</title>
        <authorList>
            <consortium name="The Broad Institute Genomics Platform"/>
            <consortium name="The Broad Institute Genome Sequencing Center for Infectious Disease"/>
            <person name="Wu L."/>
            <person name="Ma J."/>
        </authorList>
    </citation>
    <scope>NUCLEOTIDE SEQUENCE [LARGE SCALE GENOMIC DNA]</scope>
    <source>
        <strain evidence="10">JCM 17250</strain>
    </source>
</reference>
<keyword evidence="7" id="KW-0175">Coiled coil</keyword>
<feature type="coiled-coil region" evidence="7">
    <location>
        <begin position="32"/>
        <end position="77"/>
    </location>
</feature>
<evidence type="ECO:0000313" key="9">
    <source>
        <dbReference type="EMBL" id="GAA4060092.1"/>
    </source>
</evidence>
<keyword evidence="10" id="KW-1185">Reference proteome</keyword>
<name>A0ABP7V5L8_9BACI</name>
<proteinExistence type="inferred from homology"/>
<dbReference type="PANTHER" id="PTHR34982:SF1">
    <property type="entry name" value="FLAGELLAR ASSEMBLY PROTEIN FLIH"/>
    <property type="match status" value="1"/>
</dbReference>
<evidence type="ECO:0000313" key="10">
    <source>
        <dbReference type="Proteomes" id="UP001501734"/>
    </source>
</evidence>
<evidence type="ECO:0000256" key="2">
    <source>
        <dbReference type="ARBA" id="ARBA00006602"/>
    </source>
</evidence>
<dbReference type="PANTHER" id="PTHR34982">
    <property type="entry name" value="YOP PROTEINS TRANSLOCATION PROTEIN L"/>
    <property type="match status" value="1"/>
</dbReference>
<dbReference type="InterPro" id="IPR051472">
    <property type="entry name" value="T3SS_Stator/FliH"/>
</dbReference>
<keyword evidence="5" id="KW-0653">Protein transport</keyword>
<keyword evidence="3" id="KW-0813">Transport</keyword>
<evidence type="ECO:0000256" key="7">
    <source>
        <dbReference type="SAM" id="Coils"/>
    </source>
</evidence>
<feature type="domain" description="Flagellar assembly protein FliH/Type III secretion system HrpE" evidence="8">
    <location>
        <begin position="112"/>
        <end position="239"/>
    </location>
</feature>
<dbReference type="InterPro" id="IPR018035">
    <property type="entry name" value="Flagellar_FliH/T3SS_HrpE"/>
</dbReference>
<accession>A0ABP7V5L8</accession>
<keyword evidence="4" id="KW-1005">Bacterial flagellum biogenesis</keyword>
<evidence type="ECO:0000256" key="3">
    <source>
        <dbReference type="ARBA" id="ARBA00022448"/>
    </source>
</evidence>
<evidence type="ECO:0000256" key="1">
    <source>
        <dbReference type="ARBA" id="ARBA00003041"/>
    </source>
</evidence>
<dbReference type="EMBL" id="BAABDL010000017">
    <property type="protein sequence ID" value="GAA4060092.1"/>
    <property type="molecule type" value="Genomic_DNA"/>
</dbReference>
<keyword evidence="6" id="KW-1006">Bacterial flagellum protein export</keyword>
<dbReference type="Pfam" id="PF02108">
    <property type="entry name" value="FliH"/>
    <property type="match status" value="1"/>
</dbReference>
<protein>
    <recommendedName>
        <fullName evidence="8">Flagellar assembly protein FliH/Type III secretion system HrpE domain-containing protein</fullName>
    </recommendedName>
</protein>
<evidence type="ECO:0000256" key="6">
    <source>
        <dbReference type="ARBA" id="ARBA00023225"/>
    </source>
</evidence>
<evidence type="ECO:0000259" key="8">
    <source>
        <dbReference type="Pfam" id="PF02108"/>
    </source>
</evidence>
<sequence length="255" mass="28960">MSDARQQTNTKTIQLKPITFPVIESDTSQTAEEEKLSQLKQLTEQIQAAEQQLEKTNQAIKTKVRVAEEEIQTLKNDWLTEKEQLIEETKQGAFSEGYQEGQEHGLKSLTEKLTQADDIVEAARAEYFKILGQNDATVLELASKIASKIINYEIAENSAFVEMVKAAIQEVHDQPSIKLYTSADDYEAVTDQRDQLMTLLDPETMLTIHPLATLATGDCVIKTPYSKLDVSVDQQLTKIKTRLFEVMEEIRREHR</sequence>
<comment type="caution">
    <text evidence="9">The sequence shown here is derived from an EMBL/GenBank/DDBJ whole genome shotgun (WGS) entry which is preliminary data.</text>
</comment>
<evidence type="ECO:0000256" key="5">
    <source>
        <dbReference type="ARBA" id="ARBA00022927"/>
    </source>
</evidence>
<organism evidence="9 10">
    <name type="scientific">Amphibacillus indicireducens</name>
    <dbReference type="NCBI Taxonomy" id="1076330"/>
    <lineage>
        <taxon>Bacteria</taxon>
        <taxon>Bacillati</taxon>
        <taxon>Bacillota</taxon>
        <taxon>Bacilli</taxon>
        <taxon>Bacillales</taxon>
        <taxon>Bacillaceae</taxon>
        <taxon>Amphibacillus</taxon>
    </lineage>
</organism>